<feature type="signal peptide" evidence="6">
    <location>
        <begin position="1"/>
        <end position="27"/>
    </location>
</feature>
<dbReference type="SMART" id="SM00245">
    <property type="entry name" value="TSPc"/>
    <property type="match status" value="1"/>
</dbReference>
<dbReference type="SMART" id="SM00228">
    <property type="entry name" value="PDZ"/>
    <property type="match status" value="1"/>
</dbReference>
<evidence type="ECO:0000259" key="7">
    <source>
        <dbReference type="PROSITE" id="PS50106"/>
    </source>
</evidence>
<evidence type="ECO:0000313" key="8">
    <source>
        <dbReference type="EMBL" id="MBP1934936.1"/>
    </source>
</evidence>
<dbReference type="EMBL" id="JAGGKT010000032">
    <property type="protein sequence ID" value="MBP1934936.1"/>
    <property type="molecule type" value="Genomic_DNA"/>
</dbReference>
<accession>A0ABS4GXE1</accession>
<dbReference type="GO" id="GO:0006508">
    <property type="term" value="P:proteolysis"/>
    <property type="evidence" value="ECO:0007669"/>
    <property type="project" value="UniProtKB-KW"/>
</dbReference>
<organism evidence="8 9">
    <name type="scientific">Ammoniphilus resinae</name>
    <dbReference type="NCBI Taxonomy" id="861532"/>
    <lineage>
        <taxon>Bacteria</taxon>
        <taxon>Bacillati</taxon>
        <taxon>Bacillota</taxon>
        <taxon>Bacilli</taxon>
        <taxon>Bacillales</taxon>
        <taxon>Paenibacillaceae</taxon>
        <taxon>Aneurinibacillus group</taxon>
        <taxon>Ammoniphilus</taxon>
    </lineage>
</organism>
<evidence type="ECO:0000256" key="3">
    <source>
        <dbReference type="ARBA" id="ARBA00022801"/>
    </source>
</evidence>
<dbReference type="PROSITE" id="PS50106">
    <property type="entry name" value="PDZ"/>
    <property type="match status" value="1"/>
</dbReference>
<dbReference type="InterPro" id="IPR055210">
    <property type="entry name" value="CtpA/B_N"/>
</dbReference>
<comment type="caution">
    <text evidence="8">The sequence shown here is derived from an EMBL/GenBank/DDBJ whole genome shotgun (WGS) entry which is preliminary data.</text>
</comment>
<feature type="chain" id="PRO_5046699825" evidence="6">
    <location>
        <begin position="28"/>
        <end position="479"/>
    </location>
</feature>
<sequence length="479" mass="52607">MNKLKKRWLFSWLSICLVALTPAYAQAEEPAEVDFDQQRIMEIYQLIHQFHVANPDSGDISQGAIWGMIDSLEDPYTEYFTDEEFESFIDEVEGSYSGVGMVMGEMVDGALVVQQVFKASPAEKAGIQTGDKLIAIDGENMVNKASEEVVAKVKGDENTSVTITVERKGETLDLKVTRQKIDLPTVTAKLLDHQIGYIELATFSDEAIIHLEQELKELEEKKLKGLILDLRNNPGGMLSAAVDLSSLFVEKGPIVHVKDNTGNEQSFDATGKQVHKLPLVVLVNENTASSSEIVASALKDYGLAKIIGTQTFGKGVVQELIPLYSGGVLKLTIEEYFSPKHQVINHQGVTPNVLVNDPEEQLQAAKYVLLDNKLTLKSTGEVRINGEKEDGSVAVAAFRDQEKWYVSLRKMAYLLHGEIGYDLEKGQATLQLAQDTHSIALSEAVIKDGTAYISLEEFLKLYPGISGGISADGVITVRS</sequence>
<dbReference type="SUPFAM" id="SSF50156">
    <property type="entry name" value="PDZ domain-like"/>
    <property type="match status" value="1"/>
</dbReference>
<dbReference type="CDD" id="cd06782">
    <property type="entry name" value="cpPDZ_CPP-like"/>
    <property type="match status" value="1"/>
</dbReference>
<dbReference type="GO" id="GO:0004252">
    <property type="term" value="F:serine-type endopeptidase activity"/>
    <property type="evidence" value="ECO:0007669"/>
    <property type="project" value="UniProtKB-EC"/>
</dbReference>
<keyword evidence="4 5" id="KW-0720">Serine protease</keyword>
<keyword evidence="6" id="KW-0732">Signal</keyword>
<evidence type="ECO:0000256" key="4">
    <source>
        <dbReference type="ARBA" id="ARBA00022825"/>
    </source>
</evidence>
<protein>
    <submittedName>
        <fullName evidence="8">Carboxyl-terminal processing protease</fullName>
        <ecNumber evidence="8">3.4.21.102</ecNumber>
    </submittedName>
</protein>
<dbReference type="Gene3D" id="3.30.750.44">
    <property type="match status" value="1"/>
</dbReference>
<gene>
    <name evidence="8" type="ORF">J2Z37_004956</name>
</gene>
<dbReference type="Proteomes" id="UP001519343">
    <property type="component" value="Unassembled WGS sequence"/>
</dbReference>
<dbReference type="Pfam" id="PF03572">
    <property type="entry name" value="Peptidase_S41"/>
    <property type="match status" value="1"/>
</dbReference>
<feature type="domain" description="PDZ" evidence="7">
    <location>
        <begin position="91"/>
        <end position="180"/>
    </location>
</feature>
<reference evidence="8 9" key="1">
    <citation type="submission" date="2021-03" db="EMBL/GenBank/DDBJ databases">
        <title>Genomic Encyclopedia of Type Strains, Phase IV (KMG-IV): sequencing the most valuable type-strain genomes for metagenomic binning, comparative biology and taxonomic classification.</title>
        <authorList>
            <person name="Goeker M."/>
        </authorList>
    </citation>
    <scope>NUCLEOTIDE SEQUENCE [LARGE SCALE GENOMIC DNA]</scope>
    <source>
        <strain evidence="8 9">DSM 24738</strain>
    </source>
</reference>
<dbReference type="RefSeq" id="WP_209812908.1">
    <property type="nucleotide sequence ID" value="NZ_JAGGKT010000032.1"/>
</dbReference>
<dbReference type="InterPro" id="IPR004447">
    <property type="entry name" value="Peptidase_S41A"/>
</dbReference>
<keyword evidence="3 5" id="KW-0378">Hydrolase</keyword>
<dbReference type="Gene3D" id="3.90.226.10">
    <property type="entry name" value="2-enoyl-CoA Hydratase, Chain A, domain 1"/>
    <property type="match status" value="1"/>
</dbReference>
<dbReference type="NCBIfam" id="TIGR00225">
    <property type="entry name" value="prc"/>
    <property type="match status" value="1"/>
</dbReference>
<dbReference type="Pfam" id="PF22694">
    <property type="entry name" value="CtpB_N-like"/>
    <property type="match status" value="1"/>
</dbReference>
<dbReference type="Gene3D" id="2.30.42.10">
    <property type="match status" value="1"/>
</dbReference>
<dbReference type="InterPro" id="IPR005151">
    <property type="entry name" value="Tail-specific_protease"/>
</dbReference>
<dbReference type="SUPFAM" id="SSF52096">
    <property type="entry name" value="ClpP/crotonase"/>
    <property type="match status" value="1"/>
</dbReference>
<dbReference type="InterPro" id="IPR036034">
    <property type="entry name" value="PDZ_sf"/>
</dbReference>
<dbReference type="Pfam" id="PF17820">
    <property type="entry name" value="PDZ_6"/>
    <property type="match status" value="1"/>
</dbReference>
<dbReference type="InterPro" id="IPR029045">
    <property type="entry name" value="ClpP/crotonase-like_dom_sf"/>
</dbReference>
<dbReference type="InterPro" id="IPR041489">
    <property type="entry name" value="PDZ_6"/>
</dbReference>
<evidence type="ECO:0000313" key="9">
    <source>
        <dbReference type="Proteomes" id="UP001519343"/>
    </source>
</evidence>
<dbReference type="PANTHER" id="PTHR32060">
    <property type="entry name" value="TAIL-SPECIFIC PROTEASE"/>
    <property type="match status" value="1"/>
</dbReference>
<name>A0ABS4GXE1_9BACL</name>
<dbReference type="CDD" id="cd07560">
    <property type="entry name" value="Peptidase_S41_CPP"/>
    <property type="match status" value="1"/>
</dbReference>
<comment type="similarity">
    <text evidence="1 5">Belongs to the peptidase S41A family.</text>
</comment>
<proteinExistence type="inferred from homology"/>
<dbReference type="EC" id="3.4.21.102" evidence="8"/>
<dbReference type="PANTHER" id="PTHR32060:SF30">
    <property type="entry name" value="CARBOXY-TERMINAL PROCESSING PROTEASE CTPA"/>
    <property type="match status" value="1"/>
</dbReference>
<keyword evidence="2 5" id="KW-0645">Protease</keyword>
<evidence type="ECO:0000256" key="1">
    <source>
        <dbReference type="ARBA" id="ARBA00009179"/>
    </source>
</evidence>
<evidence type="ECO:0000256" key="2">
    <source>
        <dbReference type="ARBA" id="ARBA00022670"/>
    </source>
</evidence>
<keyword evidence="9" id="KW-1185">Reference proteome</keyword>
<evidence type="ECO:0000256" key="5">
    <source>
        <dbReference type="RuleBase" id="RU004404"/>
    </source>
</evidence>
<dbReference type="InterPro" id="IPR001478">
    <property type="entry name" value="PDZ"/>
</dbReference>
<evidence type="ECO:0000256" key="6">
    <source>
        <dbReference type="SAM" id="SignalP"/>
    </source>
</evidence>